<evidence type="ECO:0008006" key="4">
    <source>
        <dbReference type="Google" id="ProtNLM"/>
    </source>
</evidence>
<dbReference type="EMBL" id="BAABME010016396">
    <property type="protein sequence ID" value="GAA0145784.1"/>
    <property type="molecule type" value="Genomic_DNA"/>
</dbReference>
<dbReference type="Proteomes" id="UP001454036">
    <property type="component" value="Unassembled WGS sequence"/>
</dbReference>
<proteinExistence type="predicted"/>
<dbReference type="AlphaFoldDB" id="A0AAV3P276"/>
<comment type="caution">
    <text evidence="2">The sequence shown here is derived from an EMBL/GenBank/DDBJ whole genome shotgun (WGS) entry which is preliminary data.</text>
</comment>
<sequence length="254" mass="29417">MDIQQGKNDSLRAYHGRYNNLLLNIPMVNDKVAYMAFFKGLRYGKLKKALLVRMPLTKDELTVPVTTHIKLEELKVGADQPPDLREIVLKKDGNMSPKKPPVSERIQRDKGQFAWKPYKGDQEVLTIHERTRKQRKLGEVTSCRTHRYYSRGNSWRGDSRNSMKKYVRRDVYGAIDTQVYTDTITFTNADCQGLEMPHDDPLFIAPKIDHYIVERIGNRRNTWRSETGTRMLSGVCTTTTPKRNESGVKAQKER</sequence>
<feature type="compositionally biased region" description="Basic and acidic residues" evidence="1">
    <location>
        <begin position="242"/>
        <end position="254"/>
    </location>
</feature>
<organism evidence="2 3">
    <name type="scientific">Lithospermum erythrorhizon</name>
    <name type="common">Purple gromwell</name>
    <name type="synonym">Lithospermum officinale var. erythrorhizon</name>
    <dbReference type="NCBI Taxonomy" id="34254"/>
    <lineage>
        <taxon>Eukaryota</taxon>
        <taxon>Viridiplantae</taxon>
        <taxon>Streptophyta</taxon>
        <taxon>Embryophyta</taxon>
        <taxon>Tracheophyta</taxon>
        <taxon>Spermatophyta</taxon>
        <taxon>Magnoliopsida</taxon>
        <taxon>eudicotyledons</taxon>
        <taxon>Gunneridae</taxon>
        <taxon>Pentapetalae</taxon>
        <taxon>asterids</taxon>
        <taxon>lamiids</taxon>
        <taxon>Boraginales</taxon>
        <taxon>Boraginaceae</taxon>
        <taxon>Boraginoideae</taxon>
        <taxon>Lithospermeae</taxon>
        <taxon>Lithospermum</taxon>
    </lineage>
</organism>
<evidence type="ECO:0000313" key="2">
    <source>
        <dbReference type="EMBL" id="GAA0145784.1"/>
    </source>
</evidence>
<name>A0AAV3P276_LITER</name>
<gene>
    <name evidence="2" type="ORF">LIER_36189</name>
</gene>
<protein>
    <recommendedName>
        <fullName evidence="4">Reverse transcriptase domain-containing protein</fullName>
    </recommendedName>
</protein>
<feature type="region of interest" description="Disordered" evidence="1">
    <location>
        <begin position="234"/>
        <end position="254"/>
    </location>
</feature>
<reference evidence="2 3" key="1">
    <citation type="submission" date="2024-01" db="EMBL/GenBank/DDBJ databases">
        <title>The complete chloroplast genome sequence of Lithospermum erythrorhizon: insights into the phylogenetic relationship among Boraginaceae species and the maternal lineages of purple gromwells.</title>
        <authorList>
            <person name="Okada T."/>
            <person name="Watanabe K."/>
        </authorList>
    </citation>
    <scope>NUCLEOTIDE SEQUENCE [LARGE SCALE GENOMIC DNA]</scope>
</reference>
<evidence type="ECO:0000313" key="3">
    <source>
        <dbReference type="Proteomes" id="UP001454036"/>
    </source>
</evidence>
<evidence type="ECO:0000256" key="1">
    <source>
        <dbReference type="SAM" id="MobiDB-lite"/>
    </source>
</evidence>
<accession>A0AAV3P276</accession>
<keyword evidence="3" id="KW-1185">Reference proteome</keyword>